<keyword evidence="10" id="KW-1185">Reference proteome</keyword>
<evidence type="ECO:0000256" key="4">
    <source>
        <dbReference type="ARBA" id="ARBA00022525"/>
    </source>
</evidence>
<sequence length="1319" mass="136360">MCQQRLLALAACSLFASAPTLFAATHFVKSGASGAADGSSWTDAYTRIQDALAAASSGDQIWVAAGTYYPDVAGSGPLADDRMASFELVDGVELYGGFAGTETAIIQRDLFVNETVLSGEIQQDGDLENNSYHVVDGSAADASAILNGFVIRDGCANGTGNESGGGAYIALSPLVTDTSGPQLLNCRFVNNSATGSGGALYLWLSPSTFINCVFSGNTAEYGGAMYLRDSNPTLVNCTAQGNYAGHFSSGAVLYMTGSAPAFTNCLFWGNRNQTSDLTWVDISGAGNAPSFDNCMLQGKSDSSLNAYGSNNLDGTDSANDPRFLDPIDPLDAPSAAGELFLTPASTAVIDAGLNAVNSTIADARSRDRKLDGDGNASATIDLGAYELIAPIYVDENATGGEDGSSWADAFTDFQDALDIAAPGDEIWVAEGFYQPSKATDILVARSLTYLIPDAVRARGGFATAETHPDERDVQAHPSILSGNFGGIVSHLDDAFHVVTLDGVGSLTEFDGFEVTRGSANESAPYHRGGGIRINNGAPRVLNCTLRNNYGTAGAGAHVQGASAARFTGCRFIDNEATSSGGGLSLTSSSVVRVNRSHFEDNTAPSGGGIACSGSSPLIVNSSFISNSADEGGGVYLINGSDALITNTTFHDNEATTNGGGLRVEDSDPVITNTIVWANEIASSLTSISASIATSNATPSYSHSLLQHLDLSGSGGNFDGTDPGNNPRFRNAADDSGLITEVRLQPNSPVIDAGDDSALTGDIDFDAAPRIADGNLDGTATMDLGAYEFRTPIFVDQTAPSLGDGASWTSAFNSVTTAFEAATPGDTIWIAEGTYTPTGVADRDDYFSFPAGVRVYGGFAVGGGDFSSRDASTYTTALSGKRGTNPDAYHFHAATAVDLDRTAFIDGLTFRDGNANGLTTSAEDTGGGLHLLSCTLTVRDCRFVDNTGDSGGGIAIAGGAPLISNCLIEQNDATEGGGVMLWNTGATLLNCRIRGNTATNGGGIHFYITPATASVINPVISGNYATSGGGMFFTGATSYIVNATVSGNRASVGGGMALDYDAAPVLRDVLIWNNAIGAGNTSDPSSSVAIMSQTIGSSEAEFHNSLVENYNNAGLVGLDSDSSNNLNGNNAGNDPAFVSPSDATMAPTIAGDFRLSSGSPVIDMGENTANTSSYDIAGNSRILNGVIDLGAYEGSVSDINFASLFPGLSTTGDDNQNGRSNYLDYATGADPTATHDPAGYPIFTDDRFSFGVREGVSDVKWSLWVSETLEPGTWTELLPGSGFSVESETSSAGRLTVVVEILPPEPSPEKRFFRVGYDQD</sequence>
<evidence type="ECO:0000313" key="9">
    <source>
        <dbReference type="EMBL" id="MBK1855608.1"/>
    </source>
</evidence>
<dbReference type="PANTHER" id="PTHR11319:SF35">
    <property type="entry name" value="OUTER MEMBRANE PROTEIN PMPC-RELATED"/>
    <property type="match status" value="1"/>
</dbReference>
<comment type="subcellular location">
    <subcellularLocation>
        <location evidence="1">Cell envelope</location>
    </subcellularLocation>
    <subcellularLocation>
        <location evidence="2">Cell outer membrane</location>
    </subcellularLocation>
    <subcellularLocation>
        <location evidence="3">Secreted</location>
    </subcellularLocation>
</comment>
<keyword evidence="4" id="KW-0964">Secreted</keyword>
<dbReference type="InterPro" id="IPR003368">
    <property type="entry name" value="POMP_repeat"/>
</dbReference>
<dbReference type="SUPFAM" id="SSF51126">
    <property type="entry name" value="Pectin lyase-like"/>
    <property type="match status" value="3"/>
</dbReference>
<dbReference type="SMART" id="SM00710">
    <property type="entry name" value="PbH1"/>
    <property type="match status" value="10"/>
</dbReference>
<evidence type="ECO:0000256" key="5">
    <source>
        <dbReference type="ARBA" id="ARBA00022729"/>
    </source>
</evidence>
<dbReference type="RefSeq" id="WP_309490222.1">
    <property type="nucleotide sequence ID" value="NZ_JAENIG010000007.1"/>
</dbReference>
<dbReference type="PANTHER" id="PTHR11319">
    <property type="entry name" value="G PROTEIN-COUPLED RECEPTOR-RELATED"/>
    <property type="match status" value="1"/>
</dbReference>
<evidence type="ECO:0000313" key="10">
    <source>
        <dbReference type="Proteomes" id="UP000634206"/>
    </source>
</evidence>
<evidence type="ECO:0000256" key="6">
    <source>
        <dbReference type="ARBA" id="ARBA00023136"/>
    </source>
</evidence>
<dbReference type="Gene3D" id="2.160.20.10">
    <property type="entry name" value="Single-stranded right-handed beta-helix, Pectin lyase-like"/>
    <property type="match status" value="3"/>
</dbReference>
<feature type="signal peptide" evidence="8">
    <location>
        <begin position="1"/>
        <end position="23"/>
    </location>
</feature>
<evidence type="ECO:0000256" key="8">
    <source>
        <dbReference type="SAM" id="SignalP"/>
    </source>
</evidence>
<evidence type="ECO:0000256" key="7">
    <source>
        <dbReference type="ARBA" id="ARBA00023237"/>
    </source>
</evidence>
<organism evidence="9 10">
    <name type="scientific">Oceaniferula flava</name>
    <dbReference type="NCBI Taxonomy" id="2800421"/>
    <lineage>
        <taxon>Bacteria</taxon>
        <taxon>Pseudomonadati</taxon>
        <taxon>Verrucomicrobiota</taxon>
        <taxon>Verrucomicrobiia</taxon>
        <taxon>Verrucomicrobiales</taxon>
        <taxon>Verrucomicrobiaceae</taxon>
        <taxon>Oceaniferula</taxon>
    </lineage>
</organism>
<keyword evidence="6" id="KW-0472">Membrane</keyword>
<protein>
    <submittedName>
        <fullName evidence="9">Right-handed parallel beta-helix repeat-containing protein</fullName>
    </submittedName>
</protein>
<name>A0AAE2SD03_9BACT</name>
<dbReference type="InterPro" id="IPR006626">
    <property type="entry name" value="PbH1"/>
</dbReference>
<keyword evidence="7" id="KW-0998">Cell outer membrane</keyword>
<evidence type="ECO:0000256" key="3">
    <source>
        <dbReference type="ARBA" id="ARBA00004613"/>
    </source>
</evidence>
<evidence type="ECO:0000256" key="2">
    <source>
        <dbReference type="ARBA" id="ARBA00004442"/>
    </source>
</evidence>
<proteinExistence type="predicted"/>
<accession>A0AAE2SD03</accession>
<comment type="caution">
    <text evidence="9">The sequence shown here is derived from an EMBL/GenBank/DDBJ whole genome shotgun (WGS) entry which is preliminary data.</text>
</comment>
<keyword evidence="5 8" id="KW-0732">Signal</keyword>
<dbReference type="EMBL" id="JAENIG010000007">
    <property type="protein sequence ID" value="MBK1855608.1"/>
    <property type="molecule type" value="Genomic_DNA"/>
</dbReference>
<gene>
    <name evidence="9" type="ORF">JIN83_11605</name>
</gene>
<evidence type="ECO:0000256" key="1">
    <source>
        <dbReference type="ARBA" id="ARBA00004196"/>
    </source>
</evidence>
<dbReference type="Pfam" id="PF02415">
    <property type="entry name" value="Chlam_PMP"/>
    <property type="match status" value="1"/>
</dbReference>
<dbReference type="NCBIfam" id="NF041518">
    <property type="entry name" value="choice_anch_Q"/>
    <property type="match status" value="2"/>
</dbReference>
<dbReference type="InterPro" id="IPR012334">
    <property type="entry name" value="Pectin_lyas_fold"/>
</dbReference>
<dbReference type="Proteomes" id="UP000634206">
    <property type="component" value="Unassembled WGS sequence"/>
</dbReference>
<dbReference type="InterPro" id="IPR059226">
    <property type="entry name" value="Choice_anch_Q_dom"/>
</dbReference>
<feature type="chain" id="PRO_5042107336" evidence="8">
    <location>
        <begin position="24"/>
        <end position="1319"/>
    </location>
</feature>
<reference evidence="9" key="1">
    <citation type="submission" date="2021-01" db="EMBL/GenBank/DDBJ databases">
        <title>Modified the classification status of verrucomicrobia.</title>
        <authorList>
            <person name="Feng X."/>
        </authorList>
    </citation>
    <scope>NUCLEOTIDE SEQUENCE</scope>
    <source>
        <strain evidence="9">5K15</strain>
    </source>
</reference>
<dbReference type="InterPro" id="IPR011050">
    <property type="entry name" value="Pectin_lyase_fold/virulence"/>
</dbReference>